<name>A0A4C1SVS9_EUMVA</name>
<comment type="caution">
    <text evidence="1">The sequence shown here is derived from an EMBL/GenBank/DDBJ whole genome shotgun (WGS) entry which is preliminary data.</text>
</comment>
<accession>A0A4C1SVS9</accession>
<proteinExistence type="predicted"/>
<dbReference type="EMBL" id="BGZK01000017">
    <property type="protein sequence ID" value="GBP05340.1"/>
    <property type="molecule type" value="Genomic_DNA"/>
</dbReference>
<reference evidence="1 2" key="1">
    <citation type="journal article" date="2019" name="Commun. Biol.">
        <title>The bagworm genome reveals a unique fibroin gene that provides high tensile strength.</title>
        <authorList>
            <person name="Kono N."/>
            <person name="Nakamura H."/>
            <person name="Ohtoshi R."/>
            <person name="Tomita M."/>
            <person name="Numata K."/>
            <person name="Arakawa K."/>
        </authorList>
    </citation>
    <scope>NUCLEOTIDE SEQUENCE [LARGE SCALE GENOMIC DNA]</scope>
</reference>
<dbReference type="AlphaFoldDB" id="A0A4C1SVS9"/>
<organism evidence="1 2">
    <name type="scientific">Eumeta variegata</name>
    <name type="common">Bagworm moth</name>
    <name type="synonym">Eumeta japonica</name>
    <dbReference type="NCBI Taxonomy" id="151549"/>
    <lineage>
        <taxon>Eukaryota</taxon>
        <taxon>Metazoa</taxon>
        <taxon>Ecdysozoa</taxon>
        <taxon>Arthropoda</taxon>
        <taxon>Hexapoda</taxon>
        <taxon>Insecta</taxon>
        <taxon>Pterygota</taxon>
        <taxon>Neoptera</taxon>
        <taxon>Endopterygota</taxon>
        <taxon>Lepidoptera</taxon>
        <taxon>Glossata</taxon>
        <taxon>Ditrysia</taxon>
        <taxon>Tineoidea</taxon>
        <taxon>Psychidae</taxon>
        <taxon>Oiketicinae</taxon>
        <taxon>Eumeta</taxon>
    </lineage>
</organism>
<sequence length="93" mass="9858">MPNLRASLMTARGCESEAIGRALSLGGGSQHDARPSPVSKTIFLRSRFKPSGYCLIDGDHRVITTSGLAGGSEPCHHTSDHVGIKVTPQTCIR</sequence>
<gene>
    <name evidence="1" type="ORF">EVAR_76772_1</name>
</gene>
<keyword evidence="2" id="KW-1185">Reference proteome</keyword>
<protein>
    <submittedName>
        <fullName evidence="1">Uncharacterized protein</fullName>
    </submittedName>
</protein>
<evidence type="ECO:0000313" key="1">
    <source>
        <dbReference type="EMBL" id="GBP05340.1"/>
    </source>
</evidence>
<dbReference type="Proteomes" id="UP000299102">
    <property type="component" value="Unassembled WGS sequence"/>
</dbReference>
<evidence type="ECO:0000313" key="2">
    <source>
        <dbReference type="Proteomes" id="UP000299102"/>
    </source>
</evidence>